<evidence type="ECO:0000313" key="2">
    <source>
        <dbReference type="EMBL" id="OGX89862.1"/>
    </source>
</evidence>
<feature type="chain" id="PRO_5009579472" description="SusD/RagB family nutrient-binding outer membrane lipoprotein" evidence="1">
    <location>
        <begin position="20"/>
        <end position="483"/>
    </location>
</feature>
<comment type="caution">
    <text evidence="2">The sequence shown here is derived from an EMBL/GenBank/DDBJ whole genome shotgun (WGS) entry which is preliminary data.</text>
</comment>
<keyword evidence="1" id="KW-0732">Signal</keyword>
<dbReference type="Pfam" id="PF12771">
    <property type="entry name" value="SusD-like_2"/>
    <property type="match status" value="1"/>
</dbReference>
<dbReference type="InterPro" id="IPR041662">
    <property type="entry name" value="SusD-like_2"/>
</dbReference>
<gene>
    <name evidence="2" type="ORF">BEN49_00745</name>
</gene>
<dbReference type="AlphaFoldDB" id="A0A1G1TG47"/>
<name>A0A1G1TG47_9BACT</name>
<dbReference type="InterPro" id="IPR011990">
    <property type="entry name" value="TPR-like_helical_dom_sf"/>
</dbReference>
<evidence type="ECO:0008006" key="4">
    <source>
        <dbReference type="Google" id="ProtNLM"/>
    </source>
</evidence>
<dbReference type="EMBL" id="MDZA01000222">
    <property type="protein sequence ID" value="OGX89862.1"/>
    <property type="molecule type" value="Genomic_DNA"/>
</dbReference>
<dbReference type="Gene3D" id="1.25.40.390">
    <property type="match status" value="1"/>
</dbReference>
<feature type="signal peptide" evidence="1">
    <location>
        <begin position="1"/>
        <end position="19"/>
    </location>
</feature>
<keyword evidence="3" id="KW-1185">Reference proteome</keyword>
<evidence type="ECO:0000256" key="1">
    <source>
        <dbReference type="SAM" id="SignalP"/>
    </source>
</evidence>
<accession>A0A1G1TG47</accession>
<dbReference type="PROSITE" id="PS51257">
    <property type="entry name" value="PROKAR_LIPOPROTEIN"/>
    <property type="match status" value="1"/>
</dbReference>
<dbReference type="RefSeq" id="WP_070744152.1">
    <property type="nucleotide sequence ID" value="NZ_MDZA01000222.1"/>
</dbReference>
<evidence type="ECO:0000313" key="3">
    <source>
        <dbReference type="Proteomes" id="UP000177506"/>
    </source>
</evidence>
<proteinExistence type="predicted"/>
<protein>
    <recommendedName>
        <fullName evidence="4">SusD/RagB family nutrient-binding outer membrane lipoprotein</fullName>
    </recommendedName>
</protein>
<dbReference type="SUPFAM" id="SSF48452">
    <property type="entry name" value="TPR-like"/>
    <property type="match status" value="1"/>
</dbReference>
<organism evidence="2 3">
    <name type="scientific">Hymenobacter coccineus</name>
    <dbReference type="NCBI Taxonomy" id="1908235"/>
    <lineage>
        <taxon>Bacteria</taxon>
        <taxon>Pseudomonadati</taxon>
        <taxon>Bacteroidota</taxon>
        <taxon>Cytophagia</taxon>
        <taxon>Cytophagales</taxon>
        <taxon>Hymenobacteraceae</taxon>
        <taxon>Hymenobacter</taxon>
    </lineage>
</organism>
<dbReference type="Proteomes" id="UP000177506">
    <property type="component" value="Unassembled WGS sequence"/>
</dbReference>
<sequence>MKKPLRFLVPGLLAATALAGCEKFTSGYDINPNVPLGASTSLLLTSVEVATGLQEEANAARLSSIWTQQFTGVARQAAGLDVYQTLASDYDSDWGDFYLNVSNNARLAEASADVDKNPLVKGIAQTLEGLSIGQATALWGDIPYSEAFNATIAQPKFDAQKDVYASVQTLLTDAAANLAKPGVSPAAADIFFAGSSPKWLGVANTLRARYALHTKDYTNAAKYAALGVSAPANNLTMPHAGTAYQVDLNLIYSFLDQDRAGDITADGAFAPKLLAASRTNAKTTETGRLNYFYTKTFNNGTGTGYASVDYEPNIYNGAFQPNSPYPMVTYAETQLVLAEAQIRLGNFAPALAALNAVRAYHAGSSSPYAASGAVKYDAYTAADFAAGGIAVYGAANANEALLKEIVTEKYLSLIGQIEPFNDQRRAKPLAGGSVLAKSLVGVTPKKGASLPQRFLYPQIEITTNPNTPAQTVTDLFTPTSVNQ</sequence>
<dbReference type="OrthoDB" id="622163at2"/>
<reference evidence="2 3" key="1">
    <citation type="submission" date="2016-08" db="EMBL/GenBank/DDBJ databases">
        <title>Hymenobacter coccineus sp. nov., Hymenobacter lapidarius sp. nov. and Hymenobacter glacialis sp. nov., isolated from Antarctic soil.</title>
        <authorList>
            <person name="Sedlacek I."/>
            <person name="Kralova S."/>
            <person name="Kyrova K."/>
            <person name="Maslanova I."/>
            <person name="Stankova E."/>
            <person name="Vrbovska V."/>
            <person name="Nemec M."/>
            <person name="Bartak M."/>
            <person name="Svec P."/>
            <person name="Busse H.-J."/>
            <person name="Pantucek R."/>
        </authorList>
    </citation>
    <scope>NUCLEOTIDE SEQUENCE [LARGE SCALE GENOMIC DNA]</scope>
    <source>
        <strain evidence="2 3">CCM 8649</strain>
    </source>
</reference>